<dbReference type="PANTHER" id="PTHR16983">
    <property type="entry name" value="UPAR/LY6 DOMAIN-CONTAINING PROTEIN"/>
    <property type="match status" value="1"/>
</dbReference>
<gene>
    <name evidence="8" type="ORF">IRJ41_009381</name>
</gene>
<reference evidence="8" key="1">
    <citation type="submission" date="2021-02" db="EMBL/GenBank/DDBJ databases">
        <title>Comparative genomics reveals that relaxation of natural selection precedes convergent phenotypic evolution of cavefish.</title>
        <authorList>
            <person name="Peng Z."/>
        </authorList>
    </citation>
    <scope>NUCLEOTIDE SEQUENCE</scope>
    <source>
        <tissue evidence="8">Muscle</tissue>
    </source>
</reference>
<evidence type="ECO:0000256" key="1">
    <source>
        <dbReference type="ARBA" id="ARBA00004236"/>
    </source>
</evidence>
<feature type="signal peptide" evidence="6">
    <location>
        <begin position="1"/>
        <end position="19"/>
    </location>
</feature>
<evidence type="ECO:0000313" key="8">
    <source>
        <dbReference type="EMBL" id="KAI7795902.1"/>
    </source>
</evidence>
<dbReference type="PROSITE" id="PS00983">
    <property type="entry name" value="LY6_UPAR"/>
    <property type="match status" value="1"/>
</dbReference>
<dbReference type="GO" id="GO:0005886">
    <property type="term" value="C:plasma membrane"/>
    <property type="evidence" value="ECO:0007669"/>
    <property type="project" value="UniProtKB-SubCell"/>
</dbReference>
<dbReference type="PANTHER" id="PTHR16983:SF10">
    <property type="entry name" value="PROTEIN QUIVER"/>
    <property type="match status" value="1"/>
</dbReference>
<evidence type="ECO:0000259" key="7">
    <source>
        <dbReference type="SMART" id="SM00134"/>
    </source>
</evidence>
<feature type="chain" id="PRO_5040743225" evidence="6">
    <location>
        <begin position="20"/>
        <end position="114"/>
    </location>
</feature>
<accession>A0A9W7WCE8</accession>
<keyword evidence="5" id="KW-0325">Glycoprotein</keyword>
<feature type="domain" description="UPAR/Ly6" evidence="7">
    <location>
        <begin position="20"/>
        <end position="101"/>
    </location>
</feature>
<keyword evidence="3 6" id="KW-0732">Signal</keyword>
<dbReference type="InterPro" id="IPR035076">
    <property type="entry name" value="Toxin/TOLIP"/>
</dbReference>
<dbReference type="FunFam" id="2.10.60.10:FF:000003">
    <property type="entry name" value="lymphocyte antigen 6E isoform X1"/>
    <property type="match status" value="1"/>
</dbReference>
<keyword evidence="2" id="KW-1003">Cell membrane</keyword>
<dbReference type="InterPro" id="IPR016054">
    <property type="entry name" value="LY6_UPA_recep-like"/>
</dbReference>
<dbReference type="EMBL" id="JAFHDT010000019">
    <property type="protein sequence ID" value="KAI7795902.1"/>
    <property type="molecule type" value="Genomic_DNA"/>
</dbReference>
<dbReference type="InterPro" id="IPR051110">
    <property type="entry name" value="Ly-6/neurotoxin-like_GPI-ap"/>
</dbReference>
<dbReference type="Gene3D" id="2.10.60.10">
    <property type="entry name" value="CD59"/>
    <property type="match status" value="1"/>
</dbReference>
<sequence length="114" mass="11829">MDLRITIALLFILIAGGHSLQCYVCTSVLSSLCNTTETCPAGETQCSTITVSTVLGSLATKACAAACEALTIDTIVGTTSTKCCNTDLCNGADGGFKGSFLLLLCPLFFYSLCH</sequence>
<proteinExistence type="predicted"/>
<comment type="subcellular location">
    <subcellularLocation>
        <location evidence="1">Cell membrane</location>
    </subcellularLocation>
</comment>
<keyword evidence="4" id="KW-0472">Membrane</keyword>
<evidence type="ECO:0000256" key="3">
    <source>
        <dbReference type="ARBA" id="ARBA00022729"/>
    </source>
</evidence>
<evidence type="ECO:0000313" key="9">
    <source>
        <dbReference type="Proteomes" id="UP001059041"/>
    </source>
</evidence>
<dbReference type="Proteomes" id="UP001059041">
    <property type="component" value="Linkage Group LG19"/>
</dbReference>
<protein>
    <submittedName>
        <fullName evidence="8">Lymphocyte antigen 6F-like</fullName>
    </submittedName>
</protein>
<dbReference type="AlphaFoldDB" id="A0A9W7WCE8"/>
<evidence type="ECO:0000256" key="2">
    <source>
        <dbReference type="ARBA" id="ARBA00022475"/>
    </source>
</evidence>
<keyword evidence="9" id="KW-1185">Reference proteome</keyword>
<dbReference type="OrthoDB" id="5945173at2759"/>
<organism evidence="8 9">
    <name type="scientific">Triplophysa rosa</name>
    <name type="common">Cave loach</name>
    <dbReference type="NCBI Taxonomy" id="992332"/>
    <lineage>
        <taxon>Eukaryota</taxon>
        <taxon>Metazoa</taxon>
        <taxon>Chordata</taxon>
        <taxon>Craniata</taxon>
        <taxon>Vertebrata</taxon>
        <taxon>Euteleostomi</taxon>
        <taxon>Actinopterygii</taxon>
        <taxon>Neopterygii</taxon>
        <taxon>Teleostei</taxon>
        <taxon>Ostariophysi</taxon>
        <taxon>Cypriniformes</taxon>
        <taxon>Nemacheilidae</taxon>
        <taxon>Triplophysa</taxon>
    </lineage>
</organism>
<dbReference type="InterPro" id="IPR045860">
    <property type="entry name" value="Snake_toxin-like_sf"/>
</dbReference>
<dbReference type="InterPro" id="IPR018363">
    <property type="entry name" value="CD59_antigen_CS"/>
</dbReference>
<comment type="caution">
    <text evidence="8">The sequence shown here is derived from an EMBL/GenBank/DDBJ whole genome shotgun (WGS) entry which is preliminary data.</text>
</comment>
<dbReference type="Pfam" id="PF00087">
    <property type="entry name" value="Toxin_TOLIP"/>
    <property type="match status" value="1"/>
</dbReference>
<name>A0A9W7WCE8_TRIRA</name>
<evidence type="ECO:0000256" key="5">
    <source>
        <dbReference type="ARBA" id="ARBA00023180"/>
    </source>
</evidence>
<dbReference type="SMART" id="SM00134">
    <property type="entry name" value="LU"/>
    <property type="match status" value="1"/>
</dbReference>
<evidence type="ECO:0000256" key="4">
    <source>
        <dbReference type="ARBA" id="ARBA00023136"/>
    </source>
</evidence>
<dbReference type="SUPFAM" id="SSF57302">
    <property type="entry name" value="Snake toxin-like"/>
    <property type="match status" value="1"/>
</dbReference>
<evidence type="ECO:0000256" key="6">
    <source>
        <dbReference type="SAM" id="SignalP"/>
    </source>
</evidence>